<dbReference type="SUPFAM" id="SSF52833">
    <property type="entry name" value="Thioredoxin-like"/>
    <property type="match status" value="1"/>
</dbReference>
<dbReference type="Pfam" id="PF07291">
    <property type="entry name" value="MauE"/>
    <property type="match status" value="1"/>
</dbReference>
<comment type="subcellular location">
    <subcellularLocation>
        <location evidence="2">Membrane</location>
        <topology evidence="2">Multi-pass membrane protein</topology>
    </subcellularLocation>
</comment>
<comment type="pathway">
    <text evidence="3">One-carbon metabolism; methylamine degradation.</text>
</comment>
<evidence type="ECO:0000259" key="10">
    <source>
        <dbReference type="Pfam" id="PF07291"/>
    </source>
</evidence>
<keyword evidence="7 8" id="KW-0472">Membrane</keyword>
<keyword evidence="12" id="KW-1185">Reference proteome</keyword>
<evidence type="ECO:0000256" key="1">
    <source>
        <dbReference type="ARBA" id="ARBA00003475"/>
    </source>
</evidence>
<proteinExistence type="predicted"/>
<evidence type="ECO:0000259" key="9">
    <source>
        <dbReference type="Pfam" id="PF00462"/>
    </source>
</evidence>
<dbReference type="InterPro" id="IPR002109">
    <property type="entry name" value="Glutaredoxin"/>
</dbReference>
<gene>
    <name evidence="11" type="ORF">LNKW23_30270</name>
</gene>
<evidence type="ECO:0000256" key="4">
    <source>
        <dbReference type="ARBA" id="ARBA00019078"/>
    </source>
</evidence>
<dbReference type="Pfam" id="PF00462">
    <property type="entry name" value="Glutaredoxin"/>
    <property type="match status" value="1"/>
</dbReference>
<keyword evidence="5 8" id="KW-0812">Transmembrane</keyword>
<dbReference type="Proteomes" id="UP001239909">
    <property type="component" value="Unassembled WGS sequence"/>
</dbReference>
<comment type="function">
    <text evidence="1">May be specifically involved in the processing, transport, and/or maturation of the MADH beta-subunit.</text>
</comment>
<feature type="domain" description="Methylamine utilisation protein MauE" evidence="10">
    <location>
        <begin position="133"/>
        <end position="255"/>
    </location>
</feature>
<feature type="transmembrane region" description="Helical" evidence="8">
    <location>
        <begin position="199"/>
        <end position="216"/>
    </location>
</feature>
<evidence type="ECO:0000313" key="11">
    <source>
        <dbReference type="EMBL" id="GMG83813.1"/>
    </source>
</evidence>
<accession>A0ABQ6LR29</accession>
<reference evidence="11 12" key="1">
    <citation type="submission" date="2023-04" db="EMBL/GenBank/DDBJ databases">
        <title>Marinoamorphus aggregata gen. nov., sp. Nov., isolate from tissue of brittle star Ophioplocus japonicus.</title>
        <authorList>
            <person name="Kawano K."/>
            <person name="Sawayama S."/>
            <person name="Nakagawa S."/>
        </authorList>
    </citation>
    <scope>NUCLEOTIDE SEQUENCE [LARGE SCALE GENOMIC DNA]</scope>
    <source>
        <strain evidence="11 12">NKW23</strain>
    </source>
</reference>
<dbReference type="InterPro" id="IPR014025">
    <property type="entry name" value="Glutaredoxin_subgr"/>
</dbReference>
<organism evidence="11 12">
    <name type="scientific">Paralimibaculum aggregatum</name>
    <dbReference type="NCBI Taxonomy" id="3036245"/>
    <lineage>
        <taxon>Bacteria</taxon>
        <taxon>Pseudomonadati</taxon>
        <taxon>Pseudomonadota</taxon>
        <taxon>Alphaproteobacteria</taxon>
        <taxon>Rhodobacterales</taxon>
        <taxon>Paracoccaceae</taxon>
        <taxon>Paralimibaculum</taxon>
    </lineage>
</organism>
<evidence type="ECO:0000256" key="8">
    <source>
        <dbReference type="SAM" id="Phobius"/>
    </source>
</evidence>
<dbReference type="Gene3D" id="3.40.30.10">
    <property type="entry name" value="Glutaredoxin"/>
    <property type="match status" value="1"/>
</dbReference>
<evidence type="ECO:0000256" key="3">
    <source>
        <dbReference type="ARBA" id="ARBA00004856"/>
    </source>
</evidence>
<dbReference type="InterPro" id="IPR036249">
    <property type="entry name" value="Thioredoxin-like_sf"/>
</dbReference>
<evidence type="ECO:0000256" key="5">
    <source>
        <dbReference type="ARBA" id="ARBA00022692"/>
    </source>
</evidence>
<feature type="domain" description="Glutaredoxin" evidence="9">
    <location>
        <begin position="28"/>
        <end position="80"/>
    </location>
</feature>
<evidence type="ECO:0000256" key="6">
    <source>
        <dbReference type="ARBA" id="ARBA00022989"/>
    </source>
</evidence>
<dbReference type="PRINTS" id="PR00160">
    <property type="entry name" value="GLUTAREDOXIN"/>
</dbReference>
<keyword evidence="6 8" id="KW-1133">Transmembrane helix</keyword>
<dbReference type="InterPro" id="IPR009908">
    <property type="entry name" value="Methylamine_util_MauE"/>
</dbReference>
<evidence type="ECO:0000256" key="2">
    <source>
        <dbReference type="ARBA" id="ARBA00004141"/>
    </source>
</evidence>
<feature type="transmembrane region" description="Helical" evidence="8">
    <location>
        <begin position="173"/>
        <end position="193"/>
    </location>
</feature>
<sequence>MAIGKHAMNIQSQIRKQARLHRMVTDEHFCPYGLKTKALLEREGFEVDDRLLRSRAEIDAFKLEHGVSTTPQVFIGGQRIGGYEDLRRHLGKPVQEPGATSYQPVLAVFATAGAMAFAASWAAFGDVLTMRAGEWFIAFSMCILAMLKLQNVEKFATMFLTYDLLARRYVQYGYVYPFAEAGAGVLMAAGAMAWLSVPVALFIGTIGAVSVIKAVYIDRRALKCACVGGDSNVPLGALSLTENLMMIAMAGWMLAK</sequence>
<dbReference type="EMBL" id="BSYI01000024">
    <property type="protein sequence ID" value="GMG83813.1"/>
    <property type="molecule type" value="Genomic_DNA"/>
</dbReference>
<comment type="caution">
    <text evidence="11">The sequence shown here is derived from an EMBL/GenBank/DDBJ whole genome shotgun (WGS) entry which is preliminary data.</text>
</comment>
<evidence type="ECO:0000313" key="12">
    <source>
        <dbReference type="Proteomes" id="UP001239909"/>
    </source>
</evidence>
<evidence type="ECO:0000256" key="7">
    <source>
        <dbReference type="ARBA" id="ARBA00023136"/>
    </source>
</evidence>
<feature type="transmembrane region" description="Helical" evidence="8">
    <location>
        <begin position="135"/>
        <end position="152"/>
    </location>
</feature>
<name>A0ABQ6LR29_9RHOB</name>
<feature type="transmembrane region" description="Helical" evidence="8">
    <location>
        <begin position="105"/>
        <end position="123"/>
    </location>
</feature>
<protein>
    <recommendedName>
        <fullName evidence="4">Methylamine utilization protein MauE</fullName>
    </recommendedName>
</protein>
<dbReference type="PROSITE" id="PS51354">
    <property type="entry name" value="GLUTAREDOXIN_2"/>
    <property type="match status" value="1"/>
</dbReference>